<evidence type="ECO:0000256" key="1">
    <source>
        <dbReference type="ARBA" id="ARBA00004975"/>
    </source>
</evidence>
<dbReference type="OrthoDB" id="9774690at2"/>
<feature type="binding site" evidence="6">
    <location>
        <position position="225"/>
    </location>
    <ligand>
        <name>L-ornithine</name>
        <dbReference type="ChEBI" id="CHEBI:46911"/>
    </ligand>
</feature>
<proteinExistence type="inferred from homology"/>
<keyword evidence="4 6" id="KW-0808">Transferase</keyword>
<dbReference type="NCBIfam" id="TIGR00658">
    <property type="entry name" value="orni_carb_tr"/>
    <property type="match status" value="1"/>
</dbReference>
<comment type="similarity">
    <text evidence="2 6">Belongs to the aspartate/ornithine carbamoyltransferase superfamily. OTCase family.</text>
</comment>
<name>A0A5S5MD94_9BACT</name>
<evidence type="ECO:0000259" key="7">
    <source>
        <dbReference type="Pfam" id="PF00185"/>
    </source>
</evidence>
<dbReference type="FunFam" id="3.40.50.1370:FF:000008">
    <property type="entry name" value="Ornithine carbamoyltransferase"/>
    <property type="match status" value="1"/>
</dbReference>
<dbReference type="AlphaFoldDB" id="A0A5S5MD94"/>
<dbReference type="PANTHER" id="PTHR45753">
    <property type="entry name" value="ORNITHINE CARBAMOYLTRANSFERASE, MITOCHONDRIAL"/>
    <property type="match status" value="1"/>
</dbReference>
<dbReference type="PANTHER" id="PTHR45753:SF3">
    <property type="entry name" value="ORNITHINE TRANSCARBAMYLASE, MITOCHONDRIAL"/>
    <property type="match status" value="1"/>
</dbReference>
<evidence type="ECO:0000313" key="10">
    <source>
        <dbReference type="Proteomes" id="UP000321899"/>
    </source>
</evidence>
<keyword evidence="10" id="KW-1185">Reference proteome</keyword>
<feature type="binding site" evidence="6">
    <location>
        <position position="79"/>
    </location>
    <ligand>
        <name>carbamoyl phosphate</name>
        <dbReference type="ChEBI" id="CHEBI:58228"/>
    </ligand>
</feature>
<dbReference type="Gene3D" id="3.40.50.1370">
    <property type="entry name" value="Aspartate/ornithine carbamoyltransferase"/>
    <property type="match status" value="2"/>
</dbReference>
<gene>
    <name evidence="9" type="primary">argF</name>
    <name evidence="9" type="ORF">FIM25_13660</name>
</gene>
<dbReference type="PRINTS" id="PR00100">
    <property type="entry name" value="AOTCASE"/>
</dbReference>
<dbReference type="Pfam" id="PF02729">
    <property type="entry name" value="OTCace_N"/>
    <property type="match status" value="1"/>
</dbReference>
<feature type="binding site" evidence="6">
    <location>
        <begin position="130"/>
        <end position="133"/>
    </location>
    <ligand>
        <name>carbamoyl phosphate</name>
        <dbReference type="ChEBI" id="CHEBI:58228"/>
    </ligand>
</feature>
<dbReference type="GO" id="GO:0004585">
    <property type="term" value="F:ornithine carbamoyltransferase activity"/>
    <property type="evidence" value="ECO:0007669"/>
    <property type="project" value="UniProtKB-UniRule"/>
</dbReference>
<dbReference type="GO" id="GO:0042450">
    <property type="term" value="P:L-arginine biosynthetic process via ornithine"/>
    <property type="evidence" value="ECO:0007669"/>
    <property type="project" value="UniProtKB-UniRule"/>
</dbReference>
<dbReference type="Pfam" id="PF00185">
    <property type="entry name" value="OTCace"/>
    <property type="match status" value="1"/>
</dbReference>
<dbReference type="SUPFAM" id="SSF53671">
    <property type="entry name" value="Aspartate/ornithine carbamoyltransferase"/>
    <property type="match status" value="1"/>
</dbReference>
<feature type="binding site" evidence="6">
    <location>
        <position position="292"/>
    </location>
    <ligand>
        <name>carbamoyl phosphate</name>
        <dbReference type="ChEBI" id="CHEBI:58228"/>
    </ligand>
</feature>
<accession>A0A5S5MD94</accession>
<dbReference type="InterPro" id="IPR006130">
    <property type="entry name" value="Asp/Orn_carbamoylTrfase"/>
</dbReference>
<comment type="catalytic activity">
    <reaction evidence="5 6">
        <text>carbamoyl phosphate + L-ornithine = L-citrulline + phosphate + H(+)</text>
        <dbReference type="Rhea" id="RHEA:19513"/>
        <dbReference type="ChEBI" id="CHEBI:15378"/>
        <dbReference type="ChEBI" id="CHEBI:43474"/>
        <dbReference type="ChEBI" id="CHEBI:46911"/>
        <dbReference type="ChEBI" id="CHEBI:57743"/>
        <dbReference type="ChEBI" id="CHEBI:58228"/>
        <dbReference type="EC" id="2.1.3.3"/>
    </reaction>
</comment>
<feature type="binding site" evidence="6">
    <location>
        <begin position="52"/>
        <end position="55"/>
    </location>
    <ligand>
        <name>carbamoyl phosphate</name>
        <dbReference type="ChEBI" id="CHEBI:58228"/>
    </ligand>
</feature>
<evidence type="ECO:0000256" key="3">
    <source>
        <dbReference type="ARBA" id="ARBA00013007"/>
    </source>
</evidence>
<evidence type="ECO:0000256" key="6">
    <source>
        <dbReference type="HAMAP-Rule" id="MF_01109"/>
    </source>
</evidence>
<dbReference type="EC" id="2.1.3.3" evidence="3 6"/>
<dbReference type="GO" id="GO:0016597">
    <property type="term" value="F:amino acid binding"/>
    <property type="evidence" value="ECO:0007669"/>
    <property type="project" value="InterPro"/>
</dbReference>
<dbReference type="PROSITE" id="PS00097">
    <property type="entry name" value="CARBAMOYLTRANSFERASE"/>
    <property type="match status" value="1"/>
</dbReference>
<evidence type="ECO:0000256" key="2">
    <source>
        <dbReference type="ARBA" id="ARBA00007805"/>
    </source>
</evidence>
<dbReference type="NCBIfam" id="NF001986">
    <property type="entry name" value="PRK00779.1"/>
    <property type="match status" value="1"/>
</dbReference>
<evidence type="ECO:0000313" key="9">
    <source>
        <dbReference type="EMBL" id="TYT73682.1"/>
    </source>
</evidence>
<feature type="binding site" evidence="6">
    <location>
        <begin position="229"/>
        <end position="230"/>
    </location>
    <ligand>
        <name>L-ornithine</name>
        <dbReference type="ChEBI" id="CHEBI:46911"/>
    </ligand>
</feature>
<evidence type="ECO:0000256" key="5">
    <source>
        <dbReference type="ARBA" id="ARBA00048772"/>
    </source>
</evidence>
<keyword evidence="6" id="KW-0963">Cytoplasm</keyword>
<dbReference type="PRINTS" id="PR00102">
    <property type="entry name" value="OTCASE"/>
</dbReference>
<reference evidence="9 10" key="1">
    <citation type="submission" date="2019-06" db="EMBL/GenBank/DDBJ databases">
        <title>Desulfobotulus mexicanus sp. nov., a novel sulfate-reducing bacterium isolated from the sediment of an alkaline crater lake in Mexico.</title>
        <authorList>
            <person name="Hirschler-Rea A."/>
        </authorList>
    </citation>
    <scope>NUCLEOTIDE SEQUENCE [LARGE SCALE GENOMIC DNA]</scope>
    <source>
        <strain evidence="9 10">PAR22N</strain>
    </source>
</reference>
<feature type="domain" description="Aspartate/ornithine carbamoyltransferase carbamoyl-P binding" evidence="8">
    <location>
        <begin position="3"/>
        <end position="143"/>
    </location>
</feature>
<dbReference type="InterPro" id="IPR006131">
    <property type="entry name" value="Asp_carbamoyltransf_Asp/Orn-bd"/>
</dbReference>
<dbReference type="Proteomes" id="UP000321899">
    <property type="component" value="Unassembled WGS sequence"/>
</dbReference>
<dbReference type="InterPro" id="IPR002292">
    <property type="entry name" value="Orn/put_carbamltrans"/>
</dbReference>
<dbReference type="GO" id="GO:0019240">
    <property type="term" value="P:citrulline biosynthetic process"/>
    <property type="evidence" value="ECO:0007669"/>
    <property type="project" value="TreeGrafter"/>
</dbReference>
<dbReference type="InterPro" id="IPR036901">
    <property type="entry name" value="Asp/Orn_carbamoylTrfase_sf"/>
</dbReference>
<dbReference type="InterPro" id="IPR006132">
    <property type="entry name" value="Asp/Orn_carbamoyltranf_P-bd"/>
</dbReference>
<comment type="caution">
    <text evidence="9">The sequence shown here is derived from an EMBL/GenBank/DDBJ whole genome shotgun (WGS) entry which is preliminary data.</text>
</comment>
<dbReference type="HAMAP" id="MF_01109">
    <property type="entry name" value="OTCase"/>
    <property type="match status" value="1"/>
</dbReference>
<dbReference type="RefSeq" id="WP_139450358.1">
    <property type="nucleotide sequence ID" value="NZ_VDMB01000022.1"/>
</dbReference>
<sequence>MKKDLLHLGELSREDFRMLMDRALEMKARRRLGIVDRPFAGKVMGMVFDKASTRTRVSFESAWARLGGHPMFLSTGATQMSRSEPVKDTARVLSRYIDVLVIRTYAQDLIEEFAKWSSIPVINALSDRFHPCQILSDLLTVVELKGGFDKLKDLKFAWVGDGNNVAQSWINAAGVLGFSLMLACPEGYDPDGDVLALAEERSPGRVKVVRSPEEAMAGADVVYTDVWASMGQEEEQKKRENDFKGFCVDEARMKLAAKDALVLHCLPAHRGEEITDGVMESHPELWDQAENKMHMHAALLDCLVNK</sequence>
<dbReference type="EMBL" id="VDMB01000022">
    <property type="protein sequence ID" value="TYT73682.1"/>
    <property type="molecule type" value="Genomic_DNA"/>
</dbReference>
<feature type="binding site" evidence="6">
    <location>
        <position position="103"/>
    </location>
    <ligand>
        <name>carbamoyl phosphate</name>
        <dbReference type="ChEBI" id="CHEBI:58228"/>
    </ligand>
</feature>
<feature type="binding site" evidence="6">
    <location>
        <position position="164"/>
    </location>
    <ligand>
        <name>L-ornithine</name>
        <dbReference type="ChEBI" id="CHEBI:46911"/>
    </ligand>
</feature>
<comment type="pathway">
    <text evidence="1">Amino-acid biosynthesis; L-arginine biosynthesis; L-arginine from L-ornithine and carbamoyl phosphate: step 1/3.</text>
</comment>
<feature type="domain" description="Aspartate/ornithine carbamoyltransferase Asp/Orn-binding" evidence="7">
    <location>
        <begin position="152"/>
        <end position="301"/>
    </location>
</feature>
<organism evidence="9 10">
    <name type="scientific">Desulfobotulus mexicanus</name>
    <dbReference type="NCBI Taxonomy" id="2586642"/>
    <lineage>
        <taxon>Bacteria</taxon>
        <taxon>Pseudomonadati</taxon>
        <taxon>Thermodesulfobacteriota</taxon>
        <taxon>Desulfobacteria</taxon>
        <taxon>Desulfobacterales</taxon>
        <taxon>Desulfobacteraceae</taxon>
        <taxon>Desulfobotulus</taxon>
    </lineage>
</organism>
<evidence type="ECO:0000256" key="4">
    <source>
        <dbReference type="ARBA" id="ARBA00022679"/>
    </source>
</evidence>
<dbReference type="GO" id="GO:0005737">
    <property type="term" value="C:cytoplasm"/>
    <property type="evidence" value="ECO:0007669"/>
    <property type="project" value="UniProtKB-SubCell"/>
</dbReference>
<protein>
    <recommendedName>
        <fullName evidence="3 6">Ornithine carbamoyltransferase</fullName>
        <shortName evidence="6">OTCase</shortName>
        <ecNumber evidence="3 6">2.1.3.3</ecNumber>
    </recommendedName>
</protein>
<comment type="subcellular location">
    <subcellularLocation>
        <location evidence="6">Cytoplasm</location>
    </subcellularLocation>
</comment>
<feature type="binding site" evidence="6">
    <location>
        <begin position="265"/>
        <end position="266"/>
    </location>
    <ligand>
        <name>carbamoyl phosphate</name>
        <dbReference type="ChEBI" id="CHEBI:58228"/>
    </ligand>
</feature>
<evidence type="ECO:0000259" key="8">
    <source>
        <dbReference type="Pfam" id="PF02729"/>
    </source>
</evidence>
<dbReference type="InterPro" id="IPR024904">
    <property type="entry name" value="OTCase_ArgI"/>
</dbReference>